<dbReference type="InterPro" id="IPR011929">
    <property type="entry name" value="Phage_pept_NlpC/P60"/>
</dbReference>
<evidence type="ECO:0000256" key="3">
    <source>
        <dbReference type="ARBA" id="ARBA00022801"/>
    </source>
</evidence>
<evidence type="ECO:0000256" key="5">
    <source>
        <dbReference type="SAM" id="MobiDB-lite"/>
    </source>
</evidence>
<dbReference type="PROSITE" id="PS51935">
    <property type="entry name" value="NLPC_P60"/>
    <property type="match status" value="1"/>
</dbReference>
<proteinExistence type="inferred from homology"/>
<dbReference type="InterPro" id="IPR000064">
    <property type="entry name" value="NLP_P60_dom"/>
</dbReference>
<evidence type="ECO:0000313" key="8">
    <source>
        <dbReference type="Proteomes" id="UP000029492"/>
    </source>
</evidence>
<evidence type="ECO:0000256" key="2">
    <source>
        <dbReference type="ARBA" id="ARBA00022670"/>
    </source>
</evidence>
<sequence length="191" mass="20596">MSAMRRDIGVAALGETRLWLGTPYRHQASLRGVGCDCLGLLRGVWRGLYGDEPEGPPPYSGTWAESAAPGTDPLTEAAARHLVPVPGPLADLAPRAGDVLLFAFRRHLPARHCAIATGDGAMIHAHDGAVVAEVALTGWWRRHVTGVFRFPDVPSGRRGVAESDLRPGRGAHRDRRVDGEQVDLGAPPWRR</sequence>
<feature type="region of interest" description="Disordered" evidence="5">
    <location>
        <begin position="157"/>
        <end position="191"/>
    </location>
</feature>
<dbReference type="InterPro" id="IPR038765">
    <property type="entry name" value="Papain-like_cys_pep_sf"/>
</dbReference>
<evidence type="ECO:0000259" key="6">
    <source>
        <dbReference type="PROSITE" id="PS51935"/>
    </source>
</evidence>
<dbReference type="KEGG" id="mor:MOC_5679"/>
<dbReference type="eggNOG" id="COG0791">
    <property type="taxonomic scope" value="Bacteria"/>
</dbReference>
<reference evidence="7 8" key="1">
    <citation type="journal article" date="2014" name="PLoS ONE">
        <title>Genome Information of Methylobacterium oryzae, a Plant-Probiotic Methylotroph in the Phyllosphere.</title>
        <authorList>
            <person name="Kwak M.J."/>
            <person name="Jeong H."/>
            <person name="Madhaiyan M."/>
            <person name="Lee Y."/>
            <person name="Sa T.M."/>
            <person name="Oh T.K."/>
            <person name="Kim J.F."/>
        </authorList>
    </citation>
    <scope>NUCLEOTIDE SEQUENCE [LARGE SCALE GENOMIC DNA]</scope>
    <source>
        <strain evidence="7 8">CBMB20</strain>
    </source>
</reference>
<keyword evidence="2" id="KW-0645">Protease</keyword>
<keyword evidence="3" id="KW-0378">Hydrolase</keyword>
<gene>
    <name evidence="7" type="ORF">MOC_5679</name>
</gene>
<keyword evidence="4" id="KW-0788">Thiol protease</keyword>
<feature type="domain" description="NlpC/P60" evidence="6">
    <location>
        <begin position="6"/>
        <end position="151"/>
    </location>
</feature>
<dbReference type="STRING" id="693986.MOC_5679"/>
<dbReference type="GO" id="GO:0006508">
    <property type="term" value="P:proteolysis"/>
    <property type="evidence" value="ECO:0007669"/>
    <property type="project" value="UniProtKB-KW"/>
</dbReference>
<dbReference type="SUPFAM" id="SSF54001">
    <property type="entry name" value="Cysteine proteinases"/>
    <property type="match status" value="1"/>
</dbReference>
<dbReference type="HOGENOM" id="CLU_115301_1_0_5"/>
<dbReference type="Pfam" id="PF00877">
    <property type="entry name" value="NLPC_P60"/>
    <property type="match status" value="1"/>
</dbReference>
<evidence type="ECO:0000313" key="7">
    <source>
        <dbReference type="EMBL" id="AIQ93434.1"/>
    </source>
</evidence>
<dbReference type="Proteomes" id="UP000029492">
    <property type="component" value="Chromosome"/>
</dbReference>
<protein>
    <submittedName>
        <fullName evidence="7">NlpC/P60 family phage cell wall peptidase</fullName>
    </submittedName>
</protein>
<keyword evidence="8" id="KW-1185">Reference proteome</keyword>
<comment type="similarity">
    <text evidence="1">Belongs to the peptidase C40 family.</text>
</comment>
<accession>A0A089QFS8</accession>
<evidence type="ECO:0000256" key="1">
    <source>
        <dbReference type="ARBA" id="ARBA00007074"/>
    </source>
</evidence>
<dbReference type="NCBIfam" id="TIGR02219">
    <property type="entry name" value="phage_NlpC_fam"/>
    <property type="match status" value="1"/>
</dbReference>
<dbReference type="EMBL" id="CP003811">
    <property type="protein sequence ID" value="AIQ93434.1"/>
    <property type="molecule type" value="Genomic_DNA"/>
</dbReference>
<evidence type="ECO:0000256" key="4">
    <source>
        <dbReference type="ARBA" id="ARBA00022807"/>
    </source>
</evidence>
<dbReference type="AlphaFoldDB" id="A0A089QFS8"/>
<dbReference type="RefSeq" id="WP_052083761.1">
    <property type="nucleotide sequence ID" value="NZ_CP003811.1"/>
</dbReference>
<dbReference type="GO" id="GO:0008234">
    <property type="term" value="F:cysteine-type peptidase activity"/>
    <property type="evidence" value="ECO:0007669"/>
    <property type="project" value="UniProtKB-KW"/>
</dbReference>
<name>A0A089QFS8_9HYPH</name>
<organism evidence="7 8">
    <name type="scientific">Methylobacterium oryzae CBMB20</name>
    <dbReference type="NCBI Taxonomy" id="693986"/>
    <lineage>
        <taxon>Bacteria</taxon>
        <taxon>Pseudomonadati</taxon>
        <taxon>Pseudomonadota</taxon>
        <taxon>Alphaproteobacteria</taxon>
        <taxon>Hyphomicrobiales</taxon>
        <taxon>Methylobacteriaceae</taxon>
        <taxon>Methylobacterium</taxon>
    </lineage>
</organism>
<dbReference type="Gene3D" id="3.90.1720.10">
    <property type="entry name" value="endopeptidase domain like (from Nostoc punctiforme)"/>
    <property type="match status" value="1"/>
</dbReference>